<dbReference type="Proteomes" id="UP001286313">
    <property type="component" value="Unassembled WGS sequence"/>
</dbReference>
<accession>A0AAE1KWJ2</accession>
<name>A0AAE1KWJ2_PETCI</name>
<dbReference type="EMBL" id="JAWQEG010000685">
    <property type="protein sequence ID" value="KAK3886628.1"/>
    <property type="molecule type" value="Genomic_DNA"/>
</dbReference>
<sequence>MRGGIGGARVALRGRRGHVTRRRVVVRGHERRGGIGGTCVSWRGRRRHVPRRLVVVRRKSDLVCQELLMVEDVVYHSIFSFLLH</sequence>
<comment type="caution">
    <text evidence="1">The sequence shown here is derived from an EMBL/GenBank/DDBJ whole genome shotgun (WGS) entry which is preliminary data.</text>
</comment>
<evidence type="ECO:0000313" key="2">
    <source>
        <dbReference type="Proteomes" id="UP001286313"/>
    </source>
</evidence>
<gene>
    <name evidence="1" type="ORF">Pcinc_009275</name>
</gene>
<protein>
    <submittedName>
        <fullName evidence="1">Uncharacterized protein</fullName>
    </submittedName>
</protein>
<organism evidence="1 2">
    <name type="scientific">Petrolisthes cinctipes</name>
    <name type="common">Flat porcelain crab</name>
    <dbReference type="NCBI Taxonomy" id="88211"/>
    <lineage>
        <taxon>Eukaryota</taxon>
        <taxon>Metazoa</taxon>
        <taxon>Ecdysozoa</taxon>
        <taxon>Arthropoda</taxon>
        <taxon>Crustacea</taxon>
        <taxon>Multicrustacea</taxon>
        <taxon>Malacostraca</taxon>
        <taxon>Eumalacostraca</taxon>
        <taxon>Eucarida</taxon>
        <taxon>Decapoda</taxon>
        <taxon>Pleocyemata</taxon>
        <taxon>Anomura</taxon>
        <taxon>Galatheoidea</taxon>
        <taxon>Porcellanidae</taxon>
        <taxon>Petrolisthes</taxon>
    </lineage>
</organism>
<evidence type="ECO:0000313" key="1">
    <source>
        <dbReference type="EMBL" id="KAK3886628.1"/>
    </source>
</evidence>
<proteinExistence type="predicted"/>
<reference evidence="1" key="1">
    <citation type="submission" date="2023-10" db="EMBL/GenBank/DDBJ databases">
        <title>Genome assemblies of two species of porcelain crab, Petrolisthes cinctipes and Petrolisthes manimaculis (Anomura: Porcellanidae).</title>
        <authorList>
            <person name="Angst P."/>
        </authorList>
    </citation>
    <scope>NUCLEOTIDE SEQUENCE</scope>
    <source>
        <strain evidence="1">PB745_01</strain>
        <tissue evidence="1">Gill</tissue>
    </source>
</reference>
<dbReference type="AlphaFoldDB" id="A0AAE1KWJ2"/>
<keyword evidence="2" id="KW-1185">Reference proteome</keyword>